<dbReference type="NCBIfam" id="NF005596">
    <property type="entry name" value="PRK07328.1"/>
    <property type="match status" value="1"/>
</dbReference>
<gene>
    <name evidence="10" type="primary">hisK</name>
    <name evidence="10" type="ORF">L21SP4_00809</name>
</gene>
<proteinExistence type="inferred from homology"/>
<evidence type="ECO:0000256" key="8">
    <source>
        <dbReference type="RuleBase" id="RU366003"/>
    </source>
</evidence>
<sequence length="272" mass="31466">MTALYYDAHLHTRLCRHAEGEPDDYAAEAARRGVPGITVTDHAPVPGGFESAIRMTPEELPLYRAWIAHAQETWRGRVDVRAGLECDYRPGFERWQQRLNRSGDWDFILGSVHCNMRSYRRLYYRFDPEAYTRLYYDHLARAAETGLFDALSHPDVPKFMWPERWNPDRIRDTIGRALDRIAATDVALELNTSGTLKPYPEMNPSPFILRMMRERSIRVFLGSDAHEPARVGSGFPGALELLREAGYVKISFFVERNRIDRPIDEVARVLRK</sequence>
<dbReference type="InterPro" id="IPR016195">
    <property type="entry name" value="Pol/histidinol_Pase-like"/>
</dbReference>
<keyword evidence="5 8" id="KW-0378">Hydrolase</keyword>
<reference evidence="10 11" key="2">
    <citation type="journal article" date="2016" name="ISME J.">
        <title>Characterization of the first cultured representative of Verrucomicrobia subdivision 5 indicates the proposal of a novel phylum.</title>
        <authorList>
            <person name="Spring S."/>
            <person name="Bunk B."/>
            <person name="Sproer C."/>
            <person name="Schumann P."/>
            <person name="Rohde M."/>
            <person name="Tindall B.J."/>
            <person name="Klenk H.P."/>
        </authorList>
    </citation>
    <scope>NUCLEOTIDE SEQUENCE [LARGE SCALE GENOMIC DNA]</scope>
    <source>
        <strain evidence="10 11">L21-Fru-AB</strain>
    </source>
</reference>
<dbReference type="KEGG" id="vbl:L21SP4_00809"/>
<evidence type="ECO:0000259" key="9">
    <source>
        <dbReference type="Pfam" id="PF02811"/>
    </source>
</evidence>
<organism evidence="10 11">
    <name type="scientific">Kiritimatiella glycovorans</name>
    <dbReference type="NCBI Taxonomy" id="1307763"/>
    <lineage>
        <taxon>Bacteria</taxon>
        <taxon>Pseudomonadati</taxon>
        <taxon>Kiritimatiellota</taxon>
        <taxon>Kiritimatiellia</taxon>
        <taxon>Kiritimatiellales</taxon>
        <taxon>Kiritimatiellaceae</taxon>
        <taxon>Kiritimatiella</taxon>
    </lineage>
</organism>
<reference evidence="11" key="1">
    <citation type="submission" date="2015-02" db="EMBL/GenBank/DDBJ databases">
        <title>Description and complete genome sequence of the first cultured representative of the subdivision 5 of the Verrucomicrobia phylum.</title>
        <authorList>
            <person name="Spring S."/>
            <person name="Bunk B."/>
            <person name="Sproer C."/>
            <person name="Klenk H.-P."/>
        </authorList>
    </citation>
    <scope>NUCLEOTIDE SEQUENCE [LARGE SCALE GENOMIC DNA]</scope>
    <source>
        <strain evidence="11">L21-Fru-AB</strain>
    </source>
</reference>
<evidence type="ECO:0000256" key="2">
    <source>
        <dbReference type="ARBA" id="ARBA00009152"/>
    </source>
</evidence>
<dbReference type="CDD" id="cd12110">
    <property type="entry name" value="PHP_HisPPase_Hisj_like"/>
    <property type="match status" value="1"/>
</dbReference>
<dbReference type="AlphaFoldDB" id="A0A0G3EF68"/>
<evidence type="ECO:0000256" key="1">
    <source>
        <dbReference type="ARBA" id="ARBA00004970"/>
    </source>
</evidence>
<protein>
    <recommendedName>
        <fullName evidence="3 8">Histidinol-phosphatase</fullName>
        <shortName evidence="8">HolPase</shortName>
        <ecNumber evidence="3 8">3.1.3.15</ecNumber>
    </recommendedName>
</protein>
<evidence type="ECO:0000313" key="10">
    <source>
        <dbReference type="EMBL" id="AKJ64072.1"/>
    </source>
</evidence>
<evidence type="ECO:0000256" key="3">
    <source>
        <dbReference type="ARBA" id="ARBA00013085"/>
    </source>
</evidence>
<dbReference type="RefSeq" id="WP_052881438.1">
    <property type="nucleotide sequence ID" value="NZ_CP010904.1"/>
</dbReference>
<comment type="pathway">
    <text evidence="1 8">Amino-acid biosynthesis; L-histidine biosynthesis; L-histidine from 5-phospho-alpha-D-ribose 1-diphosphate: step 8/9.</text>
</comment>
<accession>A0A0G3EF68</accession>
<dbReference type="EC" id="3.1.3.15" evidence="3 8"/>
<dbReference type="PANTHER" id="PTHR21039:SF0">
    <property type="entry name" value="HISTIDINOL-PHOSPHATASE"/>
    <property type="match status" value="1"/>
</dbReference>
<dbReference type="PANTHER" id="PTHR21039">
    <property type="entry name" value="HISTIDINOL PHOSPHATASE-RELATED"/>
    <property type="match status" value="1"/>
</dbReference>
<feature type="domain" description="PHP" evidence="9">
    <location>
        <begin position="7"/>
        <end position="193"/>
    </location>
</feature>
<dbReference type="Gene3D" id="3.20.20.140">
    <property type="entry name" value="Metal-dependent hydrolases"/>
    <property type="match status" value="1"/>
</dbReference>
<dbReference type="SUPFAM" id="SSF89550">
    <property type="entry name" value="PHP domain-like"/>
    <property type="match status" value="1"/>
</dbReference>
<evidence type="ECO:0000256" key="4">
    <source>
        <dbReference type="ARBA" id="ARBA00022605"/>
    </source>
</evidence>
<dbReference type="InterPro" id="IPR010140">
    <property type="entry name" value="Histidinol_P_phosphatase_HisJ"/>
</dbReference>
<keyword evidence="11" id="KW-1185">Reference proteome</keyword>
<evidence type="ECO:0000256" key="6">
    <source>
        <dbReference type="ARBA" id="ARBA00023102"/>
    </source>
</evidence>
<evidence type="ECO:0000256" key="7">
    <source>
        <dbReference type="ARBA" id="ARBA00049158"/>
    </source>
</evidence>
<dbReference type="GO" id="GO:0005737">
    <property type="term" value="C:cytoplasm"/>
    <property type="evidence" value="ECO:0007669"/>
    <property type="project" value="TreeGrafter"/>
</dbReference>
<dbReference type="EMBL" id="CP010904">
    <property type="protein sequence ID" value="AKJ64072.1"/>
    <property type="molecule type" value="Genomic_DNA"/>
</dbReference>
<name>A0A0G3EF68_9BACT</name>
<dbReference type="InterPro" id="IPR004013">
    <property type="entry name" value="PHP_dom"/>
</dbReference>
<comment type="similarity">
    <text evidence="2 8">Belongs to the PHP hydrolase family. HisK subfamily.</text>
</comment>
<keyword evidence="4 8" id="KW-0028">Amino-acid biosynthesis</keyword>
<dbReference type="Pfam" id="PF02811">
    <property type="entry name" value="PHP"/>
    <property type="match status" value="1"/>
</dbReference>
<dbReference type="GO" id="GO:0004401">
    <property type="term" value="F:histidinol-phosphatase activity"/>
    <property type="evidence" value="ECO:0007669"/>
    <property type="project" value="UniProtKB-UniRule"/>
</dbReference>
<dbReference type="STRING" id="1307763.L21SP4_00809"/>
<dbReference type="UniPathway" id="UPA00031">
    <property type="reaction ID" value="UER00013"/>
</dbReference>
<keyword evidence="6 8" id="KW-0368">Histidine biosynthesis</keyword>
<dbReference type="NCBIfam" id="TIGR01856">
    <property type="entry name" value="hisJ_fam"/>
    <property type="match status" value="1"/>
</dbReference>
<dbReference type="GO" id="GO:0000105">
    <property type="term" value="P:L-histidine biosynthetic process"/>
    <property type="evidence" value="ECO:0007669"/>
    <property type="project" value="UniProtKB-UniRule"/>
</dbReference>
<comment type="catalytic activity">
    <reaction evidence="7 8">
        <text>L-histidinol phosphate + H2O = L-histidinol + phosphate</text>
        <dbReference type="Rhea" id="RHEA:14465"/>
        <dbReference type="ChEBI" id="CHEBI:15377"/>
        <dbReference type="ChEBI" id="CHEBI:43474"/>
        <dbReference type="ChEBI" id="CHEBI:57699"/>
        <dbReference type="ChEBI" id="CHEBI:57980"/>
        <dbReference type="EC" id="3.1.3.15"/>
    </reaction>
</comment>
<evidence type="ECO:0000313" key="11">
    <source>
        <dbReference type="Proteomes" id="UP000035268"/>
    </source>
</evidence>
<evidence type="ECO:0000256" key="5">
    <source>
        <dbReference type="ARBA" id="ARBA00022801"/>
    </source>
</evidence>
<dbReference type="OrthoDB" id="9775255at2"/>
<dbReference type="Proteomes" id="UP000035268">
    <property type="component" value="Chromosome"/>
</dbReference>